<dbReference type="VEuPathDB" id="CryptoDB:Vbra_8813"/>
<organism evidence="1 2">
    <name type="scientific">Vitrella brassicaformis (strain CCMP3155)</name>
    <dbReference type="NCBI Taxonomy" id="1169540"/>
    <lineage>
        <taxon>Eukaryota</taxon>
        <taxon>Sar</taxon>
        <taxon>Alveolata</taxon>
        <taxon>Colpodellida</taxon>
        <taxon>Vitrellaceae</taxon>
        <taxon>Vitrella</taxon>
    </lineage>
</organism>
<dbReference type="AlphaFoldDB" id="A0A0G4F3W4"/>
<proteinExistence type="predicted"/>
<accession>A0A0G4F3W4</accession>
<evidence type="ECO:0000313" key="2">
    <source>
        <dbReference type="Proteomes" id="UP000041254"/>
    </source>
</evidence>
<dbReference type="OrthoDB" id="431168at2759"/>
<dbReference type="Proteomes" id="UP000041254">
    <property type="component" value="Unassembled WGS sequence"/>
</dbReference>
<gene>
    <name evidence="1" type="ORF">Vbra_8813</name>
</gene>
<protein>
    <submittedName>
        <fullName evidence="1">Uncharacterized protein</fullName>
    </submittedName>
</protein>
<dbReference type="PhylomeDB" id="A0A0G4F3W4"/>
<sequence length="125" mass="13461">MTEGVGVEGTLLAALFAGCWDSRFIKINDNGKTTKEAPIFVDIDPGAFKFIHRAILDAETIWSATVRLTIRPPSATCSKTPEDATSLGFTISGSRRCCRQSTRLLQGPLVPSLTHGCRPLAPPMS</sequence>
<dbReference type="EMBL" id="CDMY01000373">
    <property type="protein sequence ID" value="CEM06914.1"/>
    <property type="molecule type" value="Genomic_DNA"/>
</dbReference>
<reference evidence="1 2" key="1">
    <citation type="submission" date="2014-11" db="EMBL/GenBank/DDBJ databases">
        <authorList>
            <person name="Zhu J."/>
            <person name="Qi W."/>
            <person name="Song R."/>
        </authorList>
    </citation>
    <scope>NUCLEOTIDE SEQUENCE [LARGE SCALE GENOMIC DNA]</scope>
</reference>
<name>A0A0G4F3W4_VITBC</name>
<evidence type="ECO:0000313" key="1">
    <source>
        <dbReference type="EMBL" id="CEM06914.1"/>
    </source>
</evidence>
<keyword evidence="2" id="KW-1185">Reference proteome</keyword>
<dbReference type="InParanoid" id="A0A0G4F3W4"/>